<dbReference type="RefSeq" id="XP_030839110.1">
    <property type="nucleotide sequence ID" value="XM_030983250.1"/>
</dbReference>
<evidence type="ECO:0000256" key="1">
    <source>
        <dbReference type="SAM" id="MobiDB-lite"/>
    </source>
</evidence>
<dbReference type="OrthoDB" id="5667at2759"/>
<dbReference type="EnsemblMetazoa" id="XM_030983250">
    <property type="protein sequence ID" value="XP_030839110"/>
    <property type="gene ID" value="LOC105444003"/>
</dbReference>
<feature type="transmembrane region" description="Helical" evidence="2">
    <location>
        <begin position="51"/>
        <end position="75"/>
    </location>
</feature>
<dbReference type="InParanoid" id="A0A7M7NN46"/>
<dbReference type="SUPFAM" id="SSF103473">
    <property type="entry name" value="MFS general substrate transporter"/>
    <property type="match status" value="1"/>
</dbReference>
<evidence type="ECO:0000313" key="4">
    <source>
        <dbReference type="Proteomes" id="UP000007110"/>
    </source>
</evidence>
<feature type="transmembrane region" description="Helical" evidence="2">
    <location>
        <begin position="468"/>
        <end position="489"/>
    </location>
</feature>
<feature type="transmembrane region" description="Helical" evidence="2">
    <location>
        <begin position="166"/>
        <end position="187"/>
    </location>
</feature>
<protein>
    <submittedName>
        <fullName evidence="3">Uncharacterized protein</fullName>
    </submittedName>
</protein>
<feature type="region of interest" description="Disordered" evidence="1">
    <location>
        <begin position="189"/>
        <end position="224"/>
    </location>
</feature>
<feature type="transmembrane region" description="Helical" evidence="2">
    <location>
        <begin position="309"/>
        <end position="331"/>
    </location>
</feature>
<feature type="transmembrane region" description="Helical" evidence="2">
    <location>
        <begin position="440"/>
        <end position="462"/>
    </location>
</feature>
<dbReference type="FunFam" id="1.20.1250.20:FF:000374">
    <property type="entry name" value="Uncharacterized protein"/>
    <property type="match status" value="1"/>
</dbReference>
<dbReference type="InterPro" id="IPR011701">
    <property type="entry name" value="MFS"/>
</dbReference>
<keyword evidence="2" id="KW-0812">Transmembrane</keyword>
<keyword evidence="2" id="KW-1133">Transmembrane helix</keyword>
<dbReference type="Proteomes" id="UP000007110">
    <property type="component" value="Unassembled WGS sequence"/>
</dbReference>
<keyword evidence="2" id="KW-0472">Membrane</keyword>
<dbReference type="InterPro" id="IPR050327">
    <property type="entry name" value="Proton-linked_MCT"/>
</dbReference>
<sequence>MAAPEASEGLDRWRYAVAFAKFIIHVLYSGVPTSLSVLLPSLAYQLDLDHTTVGFLITLEVGMFFFACPISNYLFQKFNPRLVATLGGFLAAISLMAAFFSQTAVSLGCSFFFTGFFSSPLRQLSSITLEQHFGDKYGFAETVTHVGSQLGSFLLPYFTVMCLNAYGTRGALLFLSALMFHCVPMGATMRPPRPQNRSEMMGGDLNKRDEDDDQEVNPLQNVDACGSDENDLNLEMDIQGDEEGICENDENHSNPEADSNAQPLIGKGRANMKVKTLSEDESYMSMTLTAIREYIRSEINASFLMNERVFIYLLLPCEGIYEICYASWAFFSVSYGVSVGIPVEKAVYIVMMESVGGITGRAVLIAVLYKYPLSTPQMLAANIGLAAIGLLAFSINTSLTYLMIFSFVSGFGFFNSFSSFYGFVSIIVKKENFAKAMSYSLMQTGGSLMISGVLTGFLYDILGSYPAIFRTMGVFLVVDCLAISTFIFVDSRSKQGKSVCTCM</sequence>
<reference evidence="3" key="2">
    <citation type="submission" date="2021-01" db="UniProtKB">
        <authorList>
            <consortium name="EnsemblMetazoa"/>
        </authorList>
    </citation>
    <scope>IDENTIFICATION</scope>
</reference>
<dbReference type="InterPro" id="IPR036259">
    <property type="entry name" value="MFS_trans_sf"/>
</dbReference>
<dbReference type="OMA" id="GICENDE"/>
<evidence type="ECO:0000256" key="2">
    <source>
        <dbReference type="SAM" id="Phobius"/>
    </source>
</evidence>
<feature type="transmembrane region" description="Helical" evidence="2">
    <location>
        <begin position="346"/>
        <end position="369"/>
    </location>
</feature>
<dbReference type="PANTHER" id="PTHR11360:SF303">
    <property type="entry name" value="MAJOR FACILITATOR SUPERFAMILY (MFS) PROFILE DOMAIN-CONTAINING PROTEIN"/>
    <property type="match status" value="1"/>
</dbReference>
<dbReference type="GeneID" id="105444003"/>
<dbReference type="GO" id="GO:0005886">
    <property type="term" value="C:plasma membrane"/>
    <property type="evidence" value="ECO:0000318"/>
    <property type="project" value="GO_Central"/>
</dbReference>
<accession>A0A7M7NN46</accession>
<proteinExistence type="predicted"/>
<dbReference type="GO" id="GO:0008028">
    <property type="term" value="F:monocarboxylic acid transmembrane transporter activity"/>
    <property type="evidence" value="ECO:0000318"/>
    <property type="project" value="GO_Central"/>
</dbReference>
<feature type="transmembrane region" description="Helical" evidence="2">
    <location>
        <begin position="401"/>
        <end position="428"/>
    </location>
</feature>
<organism evidence="3 4">
    <name type="scientific">Strongylocentrotus purpuratus</name>
    <name type="common">Purple sea urchin</name>
    <dbReference type="NCBI Taxonomy" id="7668"/>
    <lineage>
        <taxon>Eukaryota</taxon>
        <taxon>Metazoa</taxon>
        <taxon>Echinodermata</taxon>
        <taxon>Eleutherozoa</taxon>
        <taxon>Echinozoa</taxon>
        <taxon>Echinoidea</taxon>
        <taxon>Euechinoidea</taxon>
        <taxon>Echinacea</taxon>
        <taxon>Camarodonta</taxon>
        <taxon>Echinidea</taxon>
        <taxon>Strongylocentrotidae</taxon>
        <taxon>Strongylocentrotus</taxon>
    </lineage>
</organism>
<evidence type="ECO:0000313" key="3">
    <source>
        <dbReference type="EnsemblMetazoa" id="XP_030839110"/>
    </source>
</evidence>
<dbReference type="KEGG" id="spu:105444003"/>
<feature type="transmembrane region" description="Helical" evidence="2">
    <location>
        <begin position="378"/>
        <end position="395"/>
    </location>
</feature>
<dbReference type="Pfam" id="PF07690">
    <property type="entry name" value="MFS_1"/>
    <property type="match status" value="2"/>
</dbReference>
<dbReference type="AlphaFoldDB" id="A0A7M7NN46"/>
<dbReference type="FunFam" id="1.20.1250.20:FF:001305">
    <property type="entry name" value="Uncharacterized protein"/>
    <property type="match status" value="1"/>
</dbReference>
<feature type="transmembrane region" description="Helical" evidence="2">
    <location>
        <begin position="82"/>
        <end position="113"/>
    </location>
</feature>
<reference evidence="4" key="1">
    <citation type="submission" date="2015-02" db="EMBL/GenBank/DDBJ databases">
        <title>Genome sequencing for Strongylocentrotus purpuratus.</title>
        <authorList>
            <person name="Murali S."/>
            <person name="Liu Y."/>
            <person name="Vee V."/>
            <person name="English A."/>
            <person name="Wang M."/>
            <person name="Skinner E."/>
            <person name="Han Y."/>
            <person name="Muzny D.M."/>
            <person name="Worley K.C."/>
            <person name="Gibbs R.A."/>
        </authorList>
    </citation>
    <scope>NUCLEOTIDE SEQUENCE</scope>
</reference>
<keyword evidence="4" id="KW-1185">Reference proteome</keyword>
<name>A0A7M7NN46_STRPU</name>
<dbReference type="PANTHER" id="PTHR11360">
    <property type="entry name" value="MONOCARBOXYLATE TRANSPORTER"/>
    <property type="match status" value="1"/>
</dbReference>
<dbReference type="Gene3D" id="1.20.1250.20">
    <property type="entry name" value="MFS general substrate transporter like domains"/>
    <property type="match status" value="2"/>
</dbReference>